<dbReference type="Gene3D" id="3.40.50.150">
    <property type="entry name" value="Vaccinia Virus protein VP39"/>
    <property type="match status" value="1"/>
</dbReference>
<dbReference type="PANTHER" id="PTHR43712:SF15">
    <property type="entry name" value="MONODICTYPHENONE CLUSTER TRANSCRIPTIONAL COACTIVATOR MDPA"/>
    <property type="match status" value="1"/>
</dbReference>
<keyword evidence="2" id="KW-1185">Reference proteome</keyword>
<dbReference type="GeneID" id="54403591"/>
<dbReference type="Gene3D" id="1.10.10.10">
    <property type="entry name" value="Winged helix-like DNA-binding domain superfamily/Winged helix DNA-binding domain"/>
    <property type="match status" value="1"/>
</dbReference>
<evidence type="ECO:0008006" key="3">
    <source>
        <dbReference type="Google" id="ProtNLM"/>
    </source>
</evidence>
<sequence>MPDASSRATRSIGATMTSMQTLLFQLEPTTFLQHLATQNQLLACLQWLGEFQVLAYVPLVGSCSVLIKDLADLADVPEAELYRVVRIMALAGFLQEPQPGYIEHTALSASFVSRPAHLDAAMFMAETVAPSALHMAAATRRHAATKSGAEARAAESAYTVALRCSQKEPQTFQSALVQRKRLQRQWPAYLSCVGDCHGGATDILGQLDWPGLGNACVVDVGGPSTRKSKTGGLCPIQTLAEHHPALRFVIQTDEPVRSQSSSFEDPTSRISVHKRANGTQQTIKDAAVYLIRLSTPTLTPIRTRILSELQAHLRVLEANKSALLVLTPRLLPEPSAVDVHVESMARLRDLSLLQLANDGDLTMQELMDLVDSVHDCNGRLVVVKKLSSRNIATVALGIRYQTNTDRQHQLSTRQ</sequence>
<evidence type="ECO:0000313" key="2">
    <source>
        <dbReference type="Proteomes" id="UP000799771"/>
    </source>
</evidence>
<organism evidence="1 2">
    <name type="scientific">Dothidotthia symphoricarpi CBS 119687</name>
    <dbReference type="NCBI Taxonomy" id="1392245"/>
    <lineage>
        <taxon>Eukaryota</taxon>
        <taxon>Fungi</taxon>
        <taxon>Dikarya</taxon>
        <taxon>Ascomycota</taxon>
        <taxon>Pezizomycotina</taxon>
        <taxon>Dothideomycetes</taxon>
        <taxon>Pleosporomycetidae</taxon>
        <taxon>Pleosporales</taxon>
        <taxon>Dothidotthiaceae</taxon>
        <taxon>Dothidotthia</taxon>
    </lineage>
</organism>
<accession>A0A6A6ARM4</accession>
<dbReference type="SUPFAM" id="SSF46785">
    <property type="entry name" value="Winged helix' DNA-binding domain"/>
    <property type="match status" value="1"/>
</dbReference>
<dbReference type="AlphaFoldDB" id="A0A6A6ARM4"/>
<dbReference type="OrthoDB" id="2410195at2759"/>
<dbReference type="InterPro" id="IPR036390">
    <property type="entry name" value="WH_DNA-bd_sf"/>
</dbReference>
<proteinExistence type="predicted"/>
<dbReference type="PANTHER" id="PTHR43712">
    <property type="entry name" value="PUTATIVE (AFU_ORTHOLOGUE AFUA_4G14580)-RELATED"/>
    <property type="match status" value="1"/>
</dbReference>
<evidence type="ECO:0000313" key="1">
    <source>
        <dbReference type="EMBL" id="KAF2133645.1"/>
    </source>
</evidence>
<dbReference type="InterPro" id="IPR029063">
    <property type="entry name" value="SAM-dependent_MTases_sf"/>
</dbReference>
<name>A0A6A6ARM4_9PLEO</name>
<dbReference type="EMBL" id="ML977499">
    <property type="protein sequence ID" value="KAF2133645.1"/>
    <property type="molecule type" value="Genomic_DNA"/>
</dbReference>
<gene>
    <name evidence="1" type="ORF">P153DRAFT_281824</name>
</gene>
<protein>
    <recommendedName>
        <fullName evidence="3">O-methyltransferase family protein</fullName>
    </recommendedName>
</protein>
<dbReference type="RefSeq" id="XP_033528032.1">
    <property type="nucleotide sequence ID" value="XM_033663159.1"/>
</dbReference>
<dbReference type="Proteomes" id="UP000799771">
    <property type="component" value="Unassembled WGS sequence"/>
</dbReference>
<reference evidence="1" key="1">
    <citation type="journal article" date="2020" name="Stud. Mycol.">
        <title>101 Dothideomycetes genomes: a test case for predicting lifestyles and emergence of pathogens.</title>
        <authorList>
            <person name="Haridas S."/>
            <person name="Albert R."/>
            <person name="Binder M."/>
            <person name="Bloem J."/>
            <person name="Labutti K."/>
            <person name="Salamov A."/>
            <person name="Andreopoulos B."/>
            <person name="Baker S."/>
            <person name="Barry K."/>
            <person name="Bills G."/>
            <person name="Bluhm B."/>
            <person name="Cannon C."/>
            <person name="Castanera R."/>
            <person name="Culley D."/>
            <person name="Daum C."/>
            <person name="Ezra D."/>
            <person name="Gonzalez J."/>
            <person name="Henrissat B."/>
            <person name="Kuo A."/>
            <person name="Liang C."/>
            <person name="Lipzen A."/>
            <person name="Lutzoni F."/>
            <person name="Magnuson J."/>
            <person name="Mondo S."/>
            <person name="Nolan M."/>
            <person name="Ohm R."/>
            <person name="Pangilinan J."/>
            <person name="Park H.-J."/>
            <person name="Ramirez L."/>
            <person name="Alfaro M."/>
            <person name="Sun H."/>
            <person name="Tritt A."/>
            <person name="Yoshinaga Y."/>
            <person name="Zwiers L.-H."/>
            <person name="Turgeon B."/>
            <person name="Goodwin S."/>
            <person name="Spatafora J."/>
            <person name="Crous P."/>
            <person name="Grigoriev I."/>
        </authorList>
    </citation>
    <scope>NUCLEOTIDE SEQUENCE</scope>
    <source>
        <strain evidence="1">CBS 119687</strain>
    </source>
</reference>
<dbReference type="InterPro" id="IPR036388">
    <property type="entry name" value="WH-like_DNA-bd_sf"/>
</dbReference>